<dbReference type="AlphaFoldDB" id="A0AAV8QQT3"/>
<dbReference type="GO" id="GO:0005524">
    <property type="term" value="F:ATP binding"/>
    <property type="evidence" value="ECO:0007669"/>
    <property type="project" value="UniProtKB-KW"/>
</dbReference>
<dbReference type="InterPro" id="IPR014729">
    <property type="entry name" value="Rossmann-like_a/b/a_fold"/>
</dbReference>
<evidence type="ECO:0000256" key="11">
    <source>
        <dbReference type="ARBA" id="ARBA00032849"/>
    </source>
</evidence>
<dbReference type="Gene3D" id="3.30.1330.40">
    <property type="entry name" value="RutC-like"/>
    <property type="match status" value="1"/>
</dbReference>
<keyword evidence="7" id="KW-0067">ATP-binding</keyword>
<dbReference type="CDD" id="cd06156">
    <property type="entry name" value="eu_AANH_C_2"/>
    <property type="match status" value="1"/>
</dbReference>
<gene>
    <name evidence="14" type="ORF">OPV22_021682</name>
</gene>
<reference evidence="14 15" key="1">
    <citation type="submission" date="2022-12" db="EMBL/GenBank/DDBJ databases">
        <title>Chromosome-scale assembly of the Ensete ventricosum genome.</title>
        <authorList>
            <person name="Dussert Y."/>
            <person name="Stocks J."/>
            <person name="Wendawek A."/>
            <person name="Woldeyes F."/>
            <person name="Nichols R.A."/>
            <person name="Borrell J.S."/>
        </authorList>
    </citation>
    <scope>NUCLEOTIDE SEQUENCE [LARGE SCALE GENOMIC DNA]</scope>
    <source>
        <strain evidence="15">cv. Maze</strain>
        <tissue evidence="14">Seeds</tissue>
    </source>
</reference>
<dbReference type="Pfam" id="PF01902">
    <property type="entry name" value="Diphthami_syn_2"/>
    <property type="match status" value="1"/>
</dbReference>
<dbReference type="NCBIfam" id="TIGR00290">
    <property type="entry name" value="MJ0570_dom"/>
    <property type="match status" value="1"/>
</dbReference>
<evidence type="ECO:0000256" key="5">
    <source>
        <dbReference type="ARBA" id="ARBA00022598"/>
    </source>
</evidence>
<dbReference type="GO" id="GO:0017178">
    <property type="term" value="F:diphthine-ammonia ligase activity"/>
    <property type="evidence" value="ECO:0007669"/>
    <property type="project" value="UniProtKB-EC"/>
</dbReference>
<dbReference type="FunFam" id="3.40.50.620:FF:000069">
    <property type="entry name" value="diphthine--ammonia ligase"/>
    <property type="match status" value="1"/>
</dbReference>
<dbReference type="Gene3D" id="3.90.1490.10">
    <property type="entry name" value="putative n-type atp pyrophosphatase, domain 2"/>
    <property type="match status" value="1"/>
</dbReference>
<evidence type="ECO:0000256" key="4">
    <source>
        <dbReference type="ARBA" id="ARBA00018426"/>
    </source>
</evidence>
<dbReference type="CDD" id="cd01994">
    <property type="entry name" value="AANH_PF0828-like"/>
    <property type="match status" value="1"/>
</dbReference>
<evidence type="ECO:0000256" key="2">
    <source>
        <dbReference type="ARBA" id="ARBA00008496"/>
    </source>
</evidence>
<evidence type="ECO:0000256" key="12">
    <source>
        <dbReference type="ARBA" id="ARBA00048108"/>
    </source>
</evidence>
<dbReference type="Gene3D" id="3.40.50.620">
    <property type="entry name" value="HUPs"/>
    <property type="match status" value="1"/>
</dbReference>
<dbReference type="InterPro" id="IPR006175">
    <property type="entry name" value="YjgF/YER057c/UK114"/>
</dbReference>
<keyword evidence="5" id="KW-0436">Ligase</keyword>
<evidence type="ECO:0000256" key="3">
    <source>
        <dbReference type="ARBA" id="ARBA00012089"/>
    </source>
</evidence>
<name>A0AAV8QQT3_ENSVE</name>
<dbReference type="SUPFAM" id="SSF55298">
    <property type="entry name" value="YjgF-like"/>
    <property type="match status" value="1"/>
</dbReference>
<dbReference type="InterPro" id="IPR035959">
    <property type="entry name" value="RutC-like_sf"/>
</dbReference>
<dbReference type="InterPro" id="IPR002761">
    <property type="entry name" value="Diphthami_syn_dom"/>
</dbReference>
<accession>A0AAV8QQT3</accession>
<keyword evidence="15" id="KW-1185">Reference proteome</keyword>
<evidence type="ECO:0000313" key="15">
    <source>
        <dbReference type="Proteomes" id="UP001222027"/>
    </source>
</evidence>
<evidence type="ECO:0000259" key="13">
    <source>
        <dbReference type="Pfam" id="PF01902"/>
    </source>
</evidence>
<dbReference type="Proteomes" id="UP001222027">
    <property type="component" value="Unassembled WGS sequence"/>
</dbReference>
<comment type="similarity">
    <text evidence="2">Belongs to the Diphthine--ammonia ligase family.</text>
</comment>
<feature type="domain" description="Diphthamide synthase" evidence="13">
    <location>
        <begin position="1"/>
        <end position="227"/>
    </location>
</feature>
<dbReference type="SUPFAM" id="SSF52402">
    <property type="entry name" value="Adenine nucleotide alpha hydrolases-like"/>
    <property type="match status" value="1"/>
</dbReference>
<dbReference type="FunFam" id="3.90.1490.10:FF:000001">
    <property type="entry name" value="Diphthine--ammonia ligase"/>
    <property type="match status" value="1"/>
</dbReference>
<dbReference type="PANTHER" id="PTHR12196:SF2">
    <property type="entry name" value="DIPHTHINE--AMMONIA LIGASE"/>
    <property type="match status" value="1"/>
</dbReference>
<evidence type="ECO:0000256" key="8">
    <source>
        <dbReference type="ARBA" id="ARBA00029814"/>
    </source>
</evidence>
<evidence type="ECO:0000256" key="9">
    <source>
        <dbReference type="ARBA" id="ARBA00031202"/>
    </source>
</evidence>
<dbReference type="EC" id="6.3.1.14" evidence="3"/>
<comment type="caution">
    <text evidence="14">The sequence shown here is derived from an EMBL/GenBank/DDBJ whole genome shotgun (WGS) entry which is preliminary data.</text>
</comment>
<protein>
    <recommendedName>
        <fullName evidence="4">Diphthine--ammonia ligase</fullName>
        <ecNumber evidence="3">6.3.1.14</ecNumber>
    </recommendedName>
    <alternativeName>
        <fullName evidence="9">ATP-binding domain-containing protein 4</fullName>
    </alternativeName>
    <alternativeName>
        <fullName evidence="8">Diphthamide synthase</fullName>
    </alternativeName>
    <alternativeName>
        <fullName evidence="10">Diphthamide synthetase</fullName>
    </alternativeName>
    <alternativeName>
        <fullName evidence="11">Protein DPH6 homolog</fullName>
    </alternativeName>
</protein>
<dbReference type="Pfam" id="PF01042">
    <property type="entry name" value="Ribonuc_L-PSP"/>
    <property type="match status" value="1"/>
</dbReference>
<keyword evidence="6" id="KW-0547">Nucleotide-binding</keyword>
<dbReference type="PANTHER" id="PTHR12196">
    <property type="entry name" value="DOMAIN OF UNKNOWN FUNCTION 71 DUF71 -CONTAINING PROTEIN"/>
    <property type="match status" value="1"/>
</dbReference>
<comment type="pathway">
    <text evidence="1">Protein modification; peptidyl-diphthamide biosynthesis.</text>
</comment>
<organism evidence="14 15">
    <name type="scientific">Ensete ventricosum</name>
    <name type="common">Abyssinian banana</name>
    <name type="synonym">Musa ensete</name>
    <dbReference type="NCBI Taxonomy" id="4639"/>
    <lineage>
        <taxon>Eukaryota</taxon>
        <taxon>Viridiplantae</taxon>
        <taxon>Streptophyta</taxon>
        <taxon>Embryophyta</taxon>
        <taxon>Tracheophyta</taxon>
        <taxon>Spermatophyta</taxon>
        <taxon>Magnoliopsida</taxon>
        <taxon>Liliopsida</taxon>
        <taxon>Zingiberales</taxon>
        <taxon>Musaceae</taxon>
        <taxon>Ensete</taxon>
    </lineage>
</organism>
<evidence type="ECO:0000256" key="7">
    <source>
        <dbReference type="ARBA" id="ARBA00022840"/>
    </source>
</evidence>
<dbReference type="EMBL" id="JAQQAF010000006">
    <property type="protein sequence ID" value="KAJ8477955.1"/>
    <property type="molecule type" value="Genomic_DNA"/>
</dbReference>
<evidence type="ECO:0000313" key="14">
    <source>
        <dbReference type="EMBL" id="KAJ8477955.1"/>
    </source>
</evidence>
<dbReference type="GO" id="GO:0017183">
    <property type="term" value="P:protein histidyl modification to diphthamide"/>
    <property type="evidence" value="ECO:0007669"/>
    <property type="project" value="TreeGrafter"/>
</dbReference>
<proteinExistence type="inferred from homology"/>
<dbReference type="InterPro" id="IPR030662">
    <property type="entry name" value="DPH6/MJ0570"/>
</dbReference>
<comment type="catalytic activity">
    <reaction evidence="12">
        <text>diphthine-[translation elongation factor 2] + NH4(+) + ATP = diphthamide-[translation elongation factor 2] + AMP + diphosphate + H(+)</text>
        <dbReference type="Rhea" id="RHEA:19753"/>
        <dbReference type="Rhea" id="RHEA-COMP:10172"/>
        <dbReference type="Rhea" id="RHEA-COMP:10174"/>
        <dbReference type="ChEBI" id="CHEBI:15378"/>
        <dbReference type="ChEBI" id="CHEBI:16692"/>
        <dbReference type="ChEBI" id="CHEBI:28938"/>
        <dbReference type="ChEBI" id="CHEBI:30616"/>
        <dbReference type="ChEBI" id="CHEBI:33019"/>
        <dbReference type="ChEBI" id="CHEBI:82696"/>
        <dbReference type="ChEBI" id="CHEBI:456215"/>
        <dbReference type="EC" id="6.3.1.14"/>
    </reaction>
</comment>
<evidence type="ECO:0000256" key="6">
    <source>
        <dbReference type="ARBA" id="ARBA00022741"/>
    </source>
</evidence>
<evidence type="ECO:0000256" key="1">
    <source>
        <dbReference type="ARBA" id="ARBA00005156"/>
    </source>
</evidence>
<evidence type="ECO:0000256" key="10">
    <source>
        <dbReference type="ARBA" id="ARBA00031552"/>
    </source>
</evidence>
<sequence>MKVVALVSGGKDSCYAMMRCIDYGHEIVALANLMPLDDSVDELDSYMYQTVGHQIVVGYAECMGLPLFRRRIQGSTRHQHLNYKMTSGDEVEDMFVLLNEVKRQIPSISAVSSGAIASDYQRLRVESVCSRLGFMSLAYLWKQDQTLLLQEMIERGIIAITIKVAAMGLNPAKHLGRELAELRPYLLQIKELCGINVCGEGGEYETLTLDCPLFKNARIFLDKFEVILHSPNNIAPVGFLHPLAFHLQHKMELLSSGTCDISSAKVGYVCEVQGDSTPDHMVHSLSACSQLGNCTTKNPNLCISRSSRDMFSIGCWIHNVSKTLDGLQEDLISVLGKIELKLNEDGFDWLNVIYIHLYISNMRDFALANEVLAWVMPLLKSYCIGPYSQATLHGEVLHMAGQLGLDPPTMTLRSGGPAIEIEQALLNSEAIANCFNSSLVSCAVILTVYCAASLTFHGRTEIQHKMESFFDDESDLIDVKRVCSPIFLYILAPALPKGALVEVKPVLYVPENRDYGIGNNLLGSDSKEMVWDFQAYTVSGKICAALVSITKDVAAKICPNTEPELISGDHIRVIAKFCVFLINKVLLDNYLFWGDLMHLKFYYTAYLSMTAETLNLIFYEVFTAFAEESRSFEMGKEPIFTLNWCFCGMSWITGTAAPTG</sequence>